<name>A0ABR4CUF0_9HELO</name>
<feature type="compositionally biased region" description="Polar residues" evidence="1">
    <location>
        <begin position="1"/>
        <end position="13"/>
    </location>
</feature>
<keyword evidence="2" id="KW-1133">Transmembrane helix</keyword>
<sequence length="235" mass="25735">MSSSTPTNKNGQPVTMEESSHQGNLMFPSECPGLADCGAGQDFTAQKSSNQWDVMSSSESRCGEKCEIFEGFTREDQEKELSTMRAWANADLEQGTLVDSDSESEGNSRSIKPVTQRSTTFVSICGKIAFWIEVILTIIGMILTFYIYGIKPDDNVCQSPVKLFILDVVNVLAPYRMVSLFLEAVARNSRSSEALKTSVGIGSRVITYLFFATAVDSKGFASLLCSAPWNRPESS</sequence>
<dbReference type="Proteomes" id="UP001595075">
    <property type="component" value="Unassembled WGS sequence"/>
</dbReference>
<dbReference type="EMBL" id="JAZHXI010000003">
    <property type="protein sequence ID" value="KAL2073071.1"/>
    <property type="molecule type" value="Genomic_DNA"/>
</dbReference>
<reference evidence="3 4" key="1">
    <citation type="journal article" date="2024" name="Commun. Biol.">
        <title>Comparative genomic analysis of thermophilic fungi reveals convergent evolutionary adaptations and gene losses.</title>
        <authorList>
            <person name="Steindorff A.S."/>
            <person name="Aguilar-Pontes M.V."/>
            <person name="Robinson A.J."/>
            <person name="Andreopoulos B."/>
            <person name="LaButti K."/>
            <person name="Kuo A."/>
            <person name="Mondo S."/>
            <person name="Riley R."/>
            <person name="Otillar R."/>
            <person name="Haridas S."/>
            <person name="Lipzen A."/>
            <person name="Grimwood J."/>
            <person name="Schmutz J."/>
            <person name="Clum A."/>
            <person name="Reid I.D."/>
            <person name="Moisan M.C."/>
            <person name="Butler G."/>
            <person name="Nguyen T.T.M."/>
            <person name="Dewar K."/>
            <person name="Conant G."/>
            <person name="Drula E."/>
            <person name="Henrissat B."/>
            <person name="Hansel C."/>
            <person name="Singer S."/>
            <person name="Hutchinson M.I."/>
            <person name="de Vries R.P."/>
            <person name="Natvig D.O."/>
            <person name="Powell A.J."/>
            <person name="Tsang A."/>
            <person name="Grigoriev I.V."/>
        </authorList>
    </citation>
    <scope>NUCLEOTIDE SEQUENCE [LARGE SCALE GENOMIC DNA]</scope>
    <source>
        <strain evidence="3 4">CBS 494.80</strain>
    </source>
</reference>
<evidence type="ECO:0000313" key="3">
    <source>
        <dbReference type="EMBL" id="KAL2073071.1"/>
    </source>
</evidence>
<evidence type="ECO:0000256" key="1">
    <source>
        <dbReference type="SAM" id="MobiDB-lite"/>
    </source>
</evidence>
<protein>
    <submittedName>
        <fullName evidence="3">Uncharacterized protein</fullName>
    </submittedName>
</protein>
<keyword evidence="2" id="KW-0472">Membrane</keyword>
<feature type="transmembrane region" description="Helical" evidence="2">
    <location>
        <begin position="128"/>
        <end position="149"/>
    </location>
</feature>
<keyword evidence="4" id="KW-1185">Reference proteome</keyword>
<gene>
    <name evidence="3" type="ORF">VTL71DRAFT_10395</name>
</gene>
<organism evidence="3 4">
    <name type="scientific">Oculimacula yallundae</name>
    <dbReference type="NCBI Taxonomy" id="86028"/>
    <lineage>
        <taxon>Eukaryota</taxon>
        <taxon>Fungi</taxon>
        <taxon>Dikarya</taxon>
        <taxon>Ascomycota</taxon>
        <taxon>Pezizomycotina</taxon>
        <taxon>Leotiomycetes</taxon>
        <taxon>Helotiales</taxon>
        <taxon>Ploettnerulaceae</taxon>
        <taxon>Oculimacula</taxon>
    </lineage>
</organism>
<keyword evidence="2" id="KW-0812">Transmembrane</keyword>
<feature type="region of interest" description="Disordered" evidence="1">
    <location>
        <begin position="1"/>
        <end position="31"/>
    </location>
</feature>
<proteinExistence type="predicted"/>
<evidence type="ECO:0000256" key="2">
    <source>
        <dbReference type="SAM" id="Phobius"/>
    </source>
</evidence>
<accession>A0ABR4CUF0</accession>
<comment type="caution">
    <text evidence="3">The sequence shown here is derived from an EMBL/GenBank/DDBJ whole genome shotgun (WGS) entry which is preliminary data.</text>
</comment>
<evidence type="ECO:0000313" key="4">
    <source>
        <dbReference type="Proteomes" id="UP001595075"/>
    </source>
</evidence>
<feature type="transmembrane region" description="Helical" evidence="2">
    <location>
        <begin position="161"/>
        <end position="182"/>
    </location>
</feature>